<dbReference type="AlphaFoldDB" id="A0A318RS04"/>
<dbReference type="Gene3D" id="3.40.250.10">
    <property type="entry name" value="Rhodanese-like domain"/>
    <property type="match status" value="1"/>
</dbReference>
<evidence type="ECO:0000259" key="2">
    <source>
        <dbReference type="PROSITE" id="PS50206"/>
    </source>
</evidence>
<dbReference type="InterPro" id="IPR036873">
    <property type="entry name" value="Rhodanese-like_dom_sf"/>
</dbReference>
<organism evidence="3 4">
    <name type="scientific">Williamsia limnetica</name>
    <dbReference type="NCBI Taxonomy" id="882452"/>
    <lineage>
        <taxon>Bacteria</taxon>
        <taxon>Bacillati</taxon>
        <taxon>Actinomycetota</taxon>
        <taxon>Actinomycetes</taxon>
        <taxon>Mycobacteriales</taxon>
        <taxon>Nocardiaceae</taxon>
        <taxon>Williamsia</taxon>
    </lineage>
</organism>
<feature type="region of interest" description="Disordered" evidence="1">
    <location>
        <begin position="100"/>
        <end position="121"/>
    </location>
</feature>
<proteinExistence type="predicted"/>
<dbReference type="InterPro" id="IPR001763">
    <property type="entry name" value="Rhodanese-like_dom"/>
</dbReference>
<reference evidence="3 4" key="1">
    <citation type="submission" date="2018-06" db="EMBL/GenBank/DDBJ databases">
        <title>Genomic Encyclopedia of Type Strains, Phase IV (KMG-IV): sequencing the most valuable type-strain genomes for metagenomic binning, comparative biology and taxonomic classification.</title>
        <authorList>
            <person name="Goeker M."/>
        </authorList>
    </citation>
    <scope>NUCLEOTIDE SEQUENCE [LARGE SCALE GENOMIC DNA]</scope>
    <source>
        <strain evidence="3 4">DSM 45521</strain>
    </source>
</reference>
<accession>A0A318RS04</accession>
<evidence type="ECO:0000313" key="4">
    <source>
        <dbReference type="Proteomes" id="UP000247591"/>
    </source>
</evidence>
<dbReference type="Pfam" id="PF00581">
    <property type="entry name" value="Rhodanese"/>
    <property type="match status" value="1"/>
</dbReference>
<dbReference type="SMART" id="SM00450">
    <property type="entry name" value="RHOD"/>
    <property type="match status" value="1"/>
</dbReference>
<dbReference type="InterPro" id="IPR050229">
    <property type="entry name" value="GlpE_sulfurtransferase"/>
</dbReference>
<dbReference type="PROSITE" id="PS50206">
    <property type="entry name" value="RHODANESE_3"/>
    <property type="match status" value="1"/>
</dbReference>
<keyword evidence="4" id="KW-1185">Reference proteome</keyword>
<dbReference type="SUPFAM" id="SSF52821">
    <property type="entry name" value="Rhodanese/Cell cycle control phosphatase"/>
    <property type="match status" value="1"/>
</dbReference>
<comment type="caution">
    <text evidence="3">The sequence shown here is derived from an EMBL/GenBank/DDBJ whole genome shotgun (WGS) entry which is preliminary data.</text>
</comment>
<sequence length="121" mass="12741">MSEIPSVPVSELPDDFTEETNRVLLDVREDDEWESGHVAGALHIPLGDVPARIDEIDLDSELFVICHAGGRSERVLGYLIQRGYEGTNVSGGMAAWAGAGRPMQTGPGGSRGAAPDSGAPL</sequence>
<dbReference type="PANTHER" id="PTHR43031:SF17">
    <property type="entry name" value="SULFURTRANSFERASE YTWF-RELATED"/>
    <property type="match status" value="1"/>
</dbReference>
<evidence type="ECO:0000313" key="3">
    <source>
        <dbReference type="EMBL" id="PYE18553.1"/>
    </source>
</evidence>
<dbReference type="GO" id="GO:0016740">
    <property type="term" value="F:transferase activity"/>
    <property type="evidence" value="ECO:0007669"/>
    <property type="project" value="UniProtKB-KW"/>
</dbReference>
<feature type="domain" description="Rhodanese" evidence="2">
    <location>
        <begin position="18"/>
        <end position="105"/>
    </location>
</feature>
<dbReference type="CDD" id="cd00158">
    <property type="entry name" value="RHOD"/>
    <property type="match status" value="1"/>
</dbReference>
<name>A0A318RS04_WILLI</name>
<keyword evidence="3" id="KW-0808">Transferase</keyword>
<gene>
    <name evidence="3" type="ORF">DFR67_104132</name>
</gene>
<protein>
    <submittedName>
        <fullName evidence="3">Queuine tRNA-ribosyltransferase</fullName>
    </submittedName>
</protein>
<dbReference type="Proteomes" id="UP000247591">
    <property type="component" value="Unassembled WGS sequence"/>
</dbReference>
<dbReference type="OrthoDB" id="9800872at2"/>
<dbReference type="RefSeq" id="WP_110469002.1">
    <property type="nucleotide sequence ID" value="NZ_QJSP01000004.1"/>
</dbReference>
<dbReference type="PANTHER" id="PTHR43031">
    <property type="entry name" value="FAD-DEPENDENT OXIDOREDUCTASE"/>
    <property type="match status" value="1"/>
</dbReference>
<evidence type="ECO:0000256" key="1">
    <source>
        <dbReference type="SAM" id="MobiDB-lite"/>
    </source>
</evidence>
<dbReference type="EMBL" id="QJSP01000004">
    <property type="protein sequence ID" value="PYE18553.1"/>
    <property type="molecule type" value="Genomic_DNA"/>
</dbReference>